<evidence type="ECO:0000259" key="5">
    <source>
        <dbReference type="Pfam" id="PF02836"/>
    </source>
</evidence>
<dbReference type="PANTHER" id="PTHR42732:SF2">
    <property type="entry name" value="BETA-MANNOSIDASE"/>
    <property type="match status" value="1"/>
</dbReference>
<dbReference type="Pfam" id="PF02836">
    <property type="entry name" value="Glyco_hydro_2_C"/>
    <property type="match status" value="1"/>
</dbReference>
<evidence type="ECO:0000313" key="8">
    <source>
        <dbReference type="Proteomes" id="UP000292935"/>
    </source>
</evidence>
<dbReference type="InterPro" id="IPR006103">
    <property type="entry name" value="Glyco_hydro_2_cat"/>
</dbReference>
<dbReference type="SUPFAM" id="SSF49785">
    <property type="entry name" value="Galactose-binding domain-like"/>
    <property type="match status" value="1"/>
</dbReference>
<dbReference type="Gene3D" id="2.60.120.260">
    <property type="entry name" value="Galactose-binding domain-like"/>
    <property type="match status" value="1"/>
</dbReference>
<dbReference type="RefSeq" id="WP_129232469.1">
    <property type="nucleotide sequence ID" value="NZ_SDPO01000004.1"/>
</dbReference>
<dbReference type="InterPro" id="IPR008979">
    <property type="entry name" value="Galactose-bd-like_sf"/>
</dbReference>
<reference evidence="7 8" key="1">
    <citation type="submission" date="2019-01" db="EMBL/GenBank/DDBJ databases">
        <authorList>
            <person name="Li J."/>
        </authorList>
    </citation>
    <scope>NUCLEOTIDE SEQUENCE [LARGE SCALE GENOMIC DNA]</scope>
    <source>
        <strain evidence="7 8">CCUG 35506</strain>
    </source>
</reference>
<dbReference type="GO" id="GO:0005975">
    <property type="term" value="P:carbohydrate metabolic process"/>
    <property type="evidence" value="ECO:0007669"/>
    <property type="project" value="InterPro"/>
</dbReference>
<dbReference type="EMBL" id="SDPO01000004">
    <property type="protein sequence ID" value="RXZ46783.1"/>
    <property type="molecule type" value="Genomic_DNA"/>
</dbReference>
<dbReference type="OrthoDB" id="9762066at2"/>
<dbReference type="InterPro" id="IPR006102">
    <property type="entry name" value="Ig-like_GH2"/>
</dbReference>
<feature type="domain" description="Glycoside hydrolase family 2 catalytic" evidence="5">
    <location>
        <begin position="338"/>
        <end position="584"/>
    </location>
</feature>
<dbReference type="InterPro" id="IPR051913">
    <property type="entry name" value="GH2_Domain-Containing"/>
</dbReference>
<dbReference type="InterPro" id="IPR036156">
    <property type="entry name" value="Beta-gal/glucu_dom_sf"/>
</dbReference>
<keyword evidence="8" id="KW-1185">Reference proteome</keyword>
<dbReference type="Gene3D" id="3.20.20.80">
    <property type="entry name" value="Glycosidases"/>
    <property type="match status" value="1"/>
</dbReference>
<dbReference type="InterPro" id="IPR013783">
    <property type="entry name" value="Ig-like_fold"/>
</dbReference>
<dbReference type="GO" id="GO:0004553">
    <property type="term" value="F:hydrolase activity, hydrolyzing O-glycosyl compounds"/>
    <property type="evidence" value="ECO:0007669"/>
    <property type="project" value="InterPro"/>
</dbReference>
<feature type="domain" description="Glycoside hydrolase family 2 immunoglobulin-like beta-sandwich" evidence="4">
    <location>
        <begin position="191"/>
        <end position="294"/>
    </location>
</feature>
<keyword evidence="3" id="KW-0326">Glycosidase</keyword>
<evidence type="ECO:0000259" key="6">
    <source>
        <dbReference type="Pfam" id="PF02837"/>
    </source>
</evidence>
<dbReference type="SUPFAM" id="SSF49303">
    <property type="entry name" value="beta-Galactosidase/glucuronidase domain"/>
    <property type="match status" value="1"/>
</dbReference>
<evidence type="ECO:0000259" key="4">
    <source>
        <dbReference type="Pfam" id="PF00703"/>
    </source>
</evidence>
<sequence>MSRRTPWASDLDREHPLPEYPRPQLVREHWLNLNGVWSFAFTAGADLAAPPIPESWQGEIVVPFSPEAELSGVGRQLQPDERLWYRRTVQVHGGADGGRLLLHFGAVDQRCRVIVDGEVVGEHSGGYLPFTIDVTAPLGDGAEHELVVDVVDPSDTSYHSRGKQALRRGGIWYTAQSGIWQTVWLERVPTVHVRELRIRPLLDEEHVEVLIEVGPSRSDAEPGASDRARTADALQATVVVLDAGREVARATGPTGRPMRLPLPEPHRWHPDDPFLYDLEVRLGEDRVESYFGMRSVGVAPDAHGRPRLMLNGEPILHAAVLDQGYWPEGLYTPPSDAALVHDIEQMKSLGFNALRKHIKVESLRWYHHCDRLGMLVWQDLVNGGRRYHPAVVTVPVKLPLRLDDRRHRLFGRQDAAGREEFRAELDETVRLLGNAPSVVVWVPFNEGWGQFDALDAVDRLRALDPDRVIDHASGWHDQGGGDLRSLHVYFRRIRPERSWRTERRAIVVSEYGGYSLRLPGHEFGPREFGYRRSRTIDDLTDAFVALHRNEVGPAVDAGLSGYVYTQLSDVEDELNGLVTADRTVLKLRADRVREVNVELAARFAAAVALALAPTVAPAASPVPPPTRHSNQRSRMPRPIVERELTAPVALCLPDGSLNPAAVGWSRVPLHDTSGIDGRRVWGRNKRWEYWAVTTPTHLIALTVSSIDYAAVHAVLVHDRRTGATLDRSAIVPFGGGATLPASLGDGPARARANGISIDVEEVEGGTLLRAEVDGARLEILAELPEGHERLGVVVPWSRRRFQYTVKDVARPATGWLELDSAEAGRERIELPAGESWAVLDHGRGRWPYRMVWNWGAASGTVGGRTIGLQLGGKWTDGSGSTENAVVVDGRLSKIEEELDWEYDEHDWLAPWRIHGASADLRFEPFWDRVSATELVVFGSHGHQCFGHYSGWVLVDGERVEVDGLLGWAEDVRNRW</sequence>
<dbReference type="Pfam" id="PF02837">
    <property type="entry name" value="Glyco_hydro_2_N"/>
    <property type="match status" value="1"/>
</dbReference>
<name>A0A4V1QS12_9MICO</name>
<dbReference type="InterPro" id="IPR017853">
    <property type="entry name" value="GH"/>
</dbReference>
<gene>
    <name evidence="7" type="ORF">ESP57_18165</name>
</gene>
<dbReference type="InterPro" id="IPR006104">
    <property type="entry name" value="Glyco_hydro_2_N"/>
</dbReference>
<dbReference type="InterPro" id="IPR021243">
    <property type="entry name" value="DUF2804"/>
</dbReference>
<comment type="similarity">
    <text evidence="1">Belongs to the glycosyl hydrolase 2 family.</text>
</comment>
<comment type="caution">
    <text evidence="7">The sequence shown here is derived from an EMBL/GenBank/DDBJ whole genome shotgun (WGS) entry which is preliminary data.</text>
</comment>
<dbReference type="Proteomes" id="UP000292935">
    <property type="component" value="Unassembled WGS sequence"/>
</dbReference>
<dbReference type="Pfam" id="PF10974">
    <property type="entry name" value="DUF2804"/>
    <property type="match status" value="1"/>
</dbReference>
<accession>A0A4V1QS12</accession>
<evidence type="ECO:0000256" key="1">
    <source>
        <dbReference type="ARBA" id="ARBA00007401"/>
    </source>
</evidence>
<dbReference type="PANTHER" id="PTHR42732">
    <property type="entry name" value="BETA-GALACTOSIDASE"/>
    <property type="match status" value="1"/>
</dbReference>
<keyword evidence="2" id="KW-0378">Hydrolase</keyword>
<evidence type="ECO:0000313" key="7">
    <source>
        <dbReference type="EMBL" id="RXZ46783.1"/>
    </source>
</evidence>
<protein>
    <submittedName>
        <fullName evidence="7">DUF2804 family protein</fullName>
    </submittedName>
</protein>
<evidence type="ECO:0000256" key="2">
    <source>
        <dbReference type="ARBA" id="ARBA00022801"/>
    </source>
</evidence>
<feature type="domain" description="Glycosyl hydrolases family 2 sugar binding" evidence="6">
    <location>
        <begin position="83"/>
        <end position="186"/>
    </location>
</feature>
<dbReference type="SUPFAM" id="SSF51445">
    <property type="entry name" value="(Trans)glycosidases"/>
    <property type="match status" value="1"/>
</dbReference>
<evidence type="ECO:0000256" key="3">
    <source>
        <dbReference type="ARBA" id="ARBA00023295"/>
    </source>
</evidence>
<dbReference type="Gene3D" id="2.60.40.10">
    <property type="entry name" value="Immunoglobulins"/>
    <property type="match status" value="1"/>
</dbReference>
<organism evidence="7 8">
    <name type="scientific">Agromyces fucosus</name>
    <dbReference type="NCBI Taxonomy" id="41985"/>
    <lineage>
        <taxon>Bacteria</taxon>
        <taxon>Bacillati</taxon>
        <taxon>Actinomycetota</taxon>
        <taxon>Actinomycetes</taxon>
        <taxon>Micrococcales</taxon>
        <taxon>Microbacteriaceae</taxon>
        <taxon>Agromyces</taxon>
    </lineage>
</organism>
<proteinExistence type="inferred from homology"/>
<dbReference type="AlphaFoldDB" id="A0A4V1QS12"/>
<dbReference type="Pfam" id="PF00703">
    <property type="entry name" value="Glyco_hydro_2"/>
    <property type="match status" value="1"/>
</dbReference>